<keyword evidence="1" id="KW-0812">Transmembrane</keyword>
<proteinExistence type="predicted"/>
<accession>A0A7G6TU75</accession>
<dbReference type="RefSeq" id="WP_184514915.1">
    <property type="nucleotide sequence ID" value="NZ_CP050292.1"/>
</dbReference>
<gene>
    <name evidence="2" type="ORF">HB776_02940</name>
</gene>
<organism evidence="2 3">
    <name type="scientific">Tardiphaga robiniae</name>
    <dbReference type="NCBI Taxonomy" id="943830"/>
    <lineage>
        <taxon>Bacteria</taxon>
        <taxon>Pseudomonadati</taxon>
        <taxon>Pseudomonadota</taxon>
        <taxon>Alphaproteobacteria</taxon>
        <taxon>Hyphomicrobiales</taxon>
        <taxon>Nitrobacteraceae</taxon>
        <taxon>Tardiphaga</taxon>
    </lineage>
</organism>
<evidence type="ECO:0000313" key="3">
    <source>
        <dbReference type="Proteomes" id="UP000515291"/>
    </source>
</evidence>
<reference evidence="3" key="1">
    <citation type="journal article" date="2020" name="Mol. Plant Microbe">
        <title>Rhizobial microsymbionts of the narrowly endemic Oxytropis species growing in Kamchatka are characterized by significant genetic diversity and possess a set of genes that are associated with T3SS and T6SS secretion systems and can affect the development of symbiosis.</title>
        <authorList>
            <person name="Safronova V."/>
            <person name="Guro P."/>
            <person name="Sazanova A."/>
            <person name="Kuznetsova I."/>
            <person name="Belimov A."/>
            <person name="Yakubov V."/>
            <person name="Chirak E."/>
            <person name="Afonin A."/>
            <person name="Gogolev Y."/>
            <person name="Andronov E."/>
            <person name="Tikhonovich I."/>
        </authorList>
    </citation>
    <scope>NUCLEOTIDE SEQUENCE [LARGE SCALE GENOMIC DNA]</scope>
    <source>
        <strain evidence="3">581</strain>
    </source>
</reference>
<dbReference type="Proteomes" id="UP000515291">
    <property type="component" value="Chromosome"/>
</dbReference>
<evidence type="ECO:0000313" key="2">
    <source>
        <dbReference type="EMBL" id="QND70307.1"/>
    </source>
</evidence>
<keyword evidence="1" id="KW-0472">Membrane</keyword>
<name>A0A7G6TU75_9BRAD</name>
<dbReference type="KEGG" id="trb:HB776_02940"/>
<evidence type="ECO:0000256" key="1">
    <source>
        <dbReference type="SAM" id="Phobius"/>
    </source>
</evidence>
<keyword evidence="1" id="KW-1133">Transmembrane helix</keyword>
<sequence>MSENAGVAKRLEKFPAFDGFRGIGVVVFTHCPQVRDRSAYNAIWYVNQLSRVGYIALDIFFVISGFFITRLLLPVSTMGANIAQDGLLAGFARAAFFPRRIAPDRSTSLRSRR</sequence>
<dbReference type="AlphaFoldDB" id="A0A7G6TU75"/>
<dbReference type="EMBL" id="CP050292">
    <property type="protein sequence ID" value="QND70307.1"/>
    <property type="molecule type" value="Genomic_DNA"/>
</dbReference>
<feature type="transmembrane region" description="Helical" evidence="1">
    <location>
        <begin position="52"/>
        <end position="73"/>
    </location>
</feature>
<protein>
    <submittedName>
        <fullName evidence="2">Uncharacterized protein</fullName>
    </submittedName>
</protein>